<dbReference type="InterPro" id="IPR010930">
    <property type="entry name" value="Flg_bb/hook_C_dom"/>
</dbReference>
<evidence type="ECO:0000256" key="1">
    <source>
        <dbReference type="ARBA" id="ARBA00004117"/>
    </source>
</evidence>
<gene>
    <name evidence="10" type="primary">flgK</name>
    <name evidence="10" type="ORF">ACFFF8_18225</name>
</gene>
<evidence type="ECO:0000313" key="10">
    <source>
        <dbReference type="EMBL" id="MFC0686526.1"/>
    </source>
</evidence>
<dbReference type="Proteomes" id="UP001589858">
    <property type="component" value="Unassembled WGS sequence"/>
</dbReference>
<dbReference type="Pfam" id="PF00460">
    <property type="entry name" value="Flg_bb_rod"/>
    <property type="match status" value="1"/>
</dbReference>
<dbReference type="InterPro" id="IPR019776">
    <property type="entry name" value="Flagellar_basal_body_rod_CS"/>
</dbReference>
<feature type="domain" description="Flagellar basal-body/hook protein C-terminal" evidence="8">
    <location>
        <begin position="659"/>
        <end position="696"/>
    </location>
</feature>
<comment type="caution">
    <text evidence="10">The sequence shown here is derived from an EMBL/GenBank/DDBJ whole genome shotgun (WGS) entry which is preliminary data.</text>
</comment>
<dbReference type="Pfam" id="PF22638">
    <property type="entry name" value="FlgK_D1"/>
    <property type="match status" value="1"/>
</dbReference>
<feature type="domain" description="Flagellar basal body rod protein N-terminal" evidence="7">
    <location>
        <begin position="8"/>
        <end position="36"/>
    </location>
</feature>
<dbReference type="Pfam" id="PF06429">
    <property type="entry name" value="Flg_bbr_C"/>
    <property type="match status" value="1"/>
</dbReference>
<evidence type="ECO:0000259" key="8">
    <source>
        <dbReference type="Pfam" id="PF06429"/>
    </source>
</evidence>
<evidence type="ECO:0000259" key="7">
    <source>
        <dbReference type="Pfam" id="PF00460"/>
    </source>
</evidence>
<feature type="domain" description="Flagellar hook-associated protein FlgK helical" evidence="9">
    <location>
        <begin position="90"/>
        <end position="323"/>
    </location>
</feature>
<keyword evidence="11" id="KW-1185">Reference proteome</keyword>
<dbReference type="InterPro" id="IPR001444">
    <property type="entry name" value="Flag_bb_rod_N"/>
</dbReference>
<organism evidence="10 11">
    <name type="scientific">Novosphingobium clariflavum</name>
    <dbReference type="NCBI Taxonomy" id="2029884"/>
    <lineage>
        <taxon>Bacteria</taxon>
        <taxon>Pseudomonadati</taxon>
        <taxon>Pseudomonadota</taxon>
        <taxon>Alphaproteobacteria</taxon>
        <taxon>Sphingomonadales</taxon>
        <taxon>Sphingomonadaceae</taxon>
        <taxon>Novosphingobium</taxon>
    </lineage>
</organism>
<evidence type="ECO:0000256" key="2">
    <source>
        <dbReference type="ARBA" id="ARBA00004613"/>
    </source>
</evidence>
<evidence type="ECO:0000259" key="9">
    <source>
        <dbReference type="Pfam" id="PF22638"/>
    </source>
</evidence>
<protein>
    <recommendedName>
        <fullName evidence="4">Flagellar hook-associated protein 1</fullName>
    </recommendedName>
</protein>
<dbReference type="RefSeq" id="WP_267222604.1">
    <property type="nucleotide sequence ID" value="NZ_JAPCWC010000016.1"/>
</dbReference>
<evidence type="ECO:0000256" key="6">
    <source>
        <dbReference type="ARBA" id="ARBA00023143"/>
    </source>
</evidence>
<keyword evidence="6" id="KW-0975">Bacterial flagellum</keyword>
<comment type="subcellular location">
    <subcellularLocation>
        <location evidence="1">Bacterial flagellum basal body</location>
    </subcellularLocation>
    <subcellularLocation>
        <location evidence="2">Secreted</location>
    </subcellularLocation>
</comment>
<keyword evidence="10" id="KW-0969">Cilium</keyword>
<dbReference type="SUPFAM" id="SSF64518">
    <property type="entry name" value="Phase 1 flagellin"/>
    <property type="match status" value="1"/>
</dbReference>
<dbReference type="InterPro" id="IPR002371">
    <property type="entry name" value="FlgK"/>
</dbReference>
<name>A0ABV6SB94_9SPHN</name>
<reference evidence="10 11" key="1">
    <citation type="submission" date="2024-09" db="EMBL/GenBank/DDBJ databases">
        <authorList>
            <person name="Sun Q."/>
            <person name="Mori K."/>
        </authorList>
    </citation>
    <scope>NUCLEOTIDE SEQUENCE [LARGE SCALE GENOMIC DNA]</scope>
    <source>
        <strain evidence="10 11">CICC 11035S</strain>
    </source>
</reference>
<evidence type="ECO:0000313" key="11">
    <source>
        <dbReference type="Proteomes" id="UP001589858"/>
    </source>
</evidence>
<keyword evidence="5" id="KW-0964">Secreted</keyword>
<dbReference type="PANTHER" id="PTHR30033:SF2">
    <property type="entry name" value="FLAGELLAR HOOK PROTEIN"/>
    <property type="match status" value="1"/>
</dbReference>
<dbReference type="InterPro" id="IPR053927">
    <property type="entry name" value="FlgK_helical"/>
</dbReference>
<evidence type="ECO:0000256" key="4">
    <source>
        <dbReference type="ARBA" id="ARBA00016244"/>
    </source>
</evidence>
<dbReference type="PRINTS" id="PR01005">
    <property type="entry name" value="FLGHOOKAP1"/>
</dbReference>
<keyword evidence="10" id="KW-0966">Cell projection</keyword>
<sequence length="699" mass="70846">MSLSQILSSAMSGLSASQAGMQTVSNNIANVNTSGYARQKVSLATAVSGGQVSGVVVGEPSRVADKFLENAVYQRAGTAGRTDAVSSYLDRLQSMLGATDSTSGLAARLNSISSTVSQISGLNGSSSSIALFTGSIDDTLDTLTGLQNDVSSLQSDVESEVGDTVSRVNVLLQKINDLNSEVSRLQGLGQSTSGPADERMSALQELSGLMSVNVREQSDGRVFIDTASGQTLLDKRLRQLSYNSGAAASQATYPAIDIKFASDNGVMGASTGEKIDSTSVGGKLGGLLEMRDKTLPQFSEQLGQLFTGLAQTLNKVSNEGTTLPPPSSLTGEANGLSGSDRLGFTGKATFAVLGSDGTLVNKVTVDFDALGTGATVSDAIAAINAGLSPDATASIDAKGVMSITASSSSNGIAIAQDPDSPSDRAGAGFSQFFGLNNIIRSDSSALTPSGFTASDPTGFASGETAQMVLRDPSGKVLGQYTYSSTGSDSWGDVITNLNASPLAAYGSFALDGDGRVAFTPNATSAGSTISIPSDSTNRSGTGLSFSALSGLTGSASGLKNAEVTSAMLADTSKVPLAQLQLDAAIGDKAIGGADYRNATAFVDALTATTDFGKDGVKTVGNFANALLGGIGSAASLASGASQDAAARMTDAVDRRDSYAGVNVDEELAQMVVLQNSYSAAARVMTTASEMYDTLIGMLG</sequence>
<dbReference type="NCBIfam" id="TIGR02492">
    <property type="entry name" value="flgK_ends"/>
    <property type="match status" value="1"/>
</dbReference>
<comment type="similarity">
    <text evidence="3">Belongs to the flagella basal body rod proteins family.</text>
</comment>
<dbReference type="PROSITE" id="PS00588">
    <property type="entry name" value="FLAGELLA_BB_ROD"/>
    <property type="match status" value="1"/>
</dbReference>
<proteinExistence type="inferred from homology"/>
<evidence type="ECO:0000256" key="3">
    <source>
        <dbReference type="ARBA" id="ARBA00009677"/>
    </source>
</evidence>
<keyword evidence="10" id="KW-0282">Flagellum</keyword>
<accession>A0ABV6SB94</accession>
<dbReference type="EMBL" id="JBHLTM010000070">
    <property type="protein sequence ID" value="MFC0686526.1"/>
    <property type="molecule type" value="Genomic_DNA"/>
</dbReference>
<dbReference type="PANTHER" id="PTHR30033">
    <property type="entry name" value="FLAGELLAR HOOK-ASSOCIATED PROTEIN 1"/>
    <property type="match status" value="1"/>
</dbReference>
<evidence type="ECO:0000256" key="5">
    <source>
        <dbReference type="ARBA" id="ARBA00022525"/>
    </source>
</evidence>